<evidence type="ECO:0000313" key="1">
    <source>
        <dbReference type="EMBL" id="RAK75847.1"/>
    </source>
</evidence>
<organism evidence="1 2">
    <name type="scientific">Aspergillus fijiensis CBS 313.89</name>
    <dbReference type="NCBI Taxonomy" id="1448319"/>
    <lineage>
        <taxon>Eukaryota</taxon>
        <taxon>Fungi</taxon>
        <taxon>Dikarya</taxon>
        <taxon>Ascomycota</taxon>
        <taxon>Pezizomycotina</taxon>
        <taxon>Eurotiomycetes</taxon>
        <taxon>Eurotiomycetidae</taxon>
        <taxon>Eurotiales</taxon>
        <taxon>Aspergillaceae</taxon>
        <taxon>Aspergillus</taxon>
    </lineage>
</organism>
<accession>A0A8G1RKT4</accession>
<gene>
    <name evidence="1" type="ORF">BO72DRAFT_154940</name>
</gene>
<dbReference type="VEuPathDB" id="FungiDB:BO72DRAFT_154940"/>
<proteinExistence type="predicted"/>
<protein>
    <submittedName>
        <fullName evidence="1">Uncharacterized protein</fullName>
    </submittedName>
</protein>
<dbReference type="GeneID" id="63856591"/>
<dbReference type="AlphaFoldDB" id="A0A8G1RKT4"/>
<dbReference type="RefSeq" id="XP_040799857.1">
    <property type="nucleotide sequence ID" value="XM_040939258.1"/>
</dbReference>
<name>A0A8G1RKT4_9EURO</name>
<evidence type="ECO:0000313" key="2">
    <source>
        <dbReference type="Proteomes" id="UP000249789"/>
    </source>
</evidence>
<dbReference type="EMBL" id="KZ824653">
    <property type="protein sequence ID" value="RAK75847.1"/>
    <property type="molecule type" value="Genomic_DNA"/>
</dbReference>
<sequence>MNLGELSICTVSESCDYERWYYNSCLGYLPGLCSLNTEKDASRYALHKIPRSRASTGLKLVCTMVGRVSPTLLAQRANTNDHGTGRNVVSLFGGVELLYPLNTSCTICYFKSIDFATLVSLAFTDPRIICTLVRPHPSVRVCARSLFRQELLSSGFLQREFESLPDNASENDYNRHPGRASVLVLSVQL</sequence>
<reference evidence="1 2" key="1">
    <citation type="submission" date="2018-02" db="EMBL/GenBank/DDBJ databases">
        <title>The genomes of Aspergillus section Nigri reveals drivers in fungal speciation.</title>
        <authorList>
            <consortium name="DOE Joint Genome Institute"/>
            <person name="Vesth T.C."/>
            <person name="Nybo J."/>
            <person name="Theobald S."/>
            <person name="Brandl J."/>
            <person name="Frisvad J.C."/>
            <person name="Nielsen K.F."/>
            <person name="Lyhne E.K."/>
            <person name="Kogle M.E."/>
            <person name="Kuo A."/>
            <person name="Riley R."/>
            <person name="Clum A."/>
            <person name="Nolan M."/>
            <person name="Lipzen A."/>
            <person name="Salamov A."/>
            <person name="Henrissat B."/>
            <person name="Wiebenga A."/>
            <person name="De vries R.P."/>
            <person name="Grigoriev I.V."/>
            <person name="Mortensen U.H."/>
            <person name="Andersen M.R."/>
            <person name="Baker S.E."/>
        </authorList>
    </citation>
    <scope>NUCLEOTIDE SEQUENCE [LARGE SCALE GENOMIC DNA]</scope>
    <source>
        <strain evidence="1 2">CBS 313.89</strain>
    </source>
</reference>
<keyword evidence="2" id="KW-1185">Reference proteome</keyword>
<dbReference type="Proteomes" id="UP000249789">
    <property type="component" value="Unassembled WGS sequence"/>
</dbReference>